<evidence type="ECO:0008006" key="3">
    <source>
        <dbReference type="Google" id="ProtNLM"/>
    </source>
</evidence>
<reference evidence="2" key="1">
    <citation type="journal article" date="2019" name="Int. J. Syst. Evol. Microbiol.">
        <title>The Global Catalogue of Microorganisms (GCM) 10K type strain sequencing project: providing services to taxonomists for standard genome sequencing and annotation.</title>
        <authorList>
            <consortium name="The Broad Institute Genomics Platform"/>
            <consortium name="The Broad Institute Genome Sequencing Center for Infectious Disease"/>
            <person name="Wu L."/>
            <person name="Ma J."/>
        </authorList>
    </citation>
    <scope>NUCLEOTIDE SEQUENCE [LARGE SCALE GENOMIC DNA]</scope>
    <source>
        <strain evidence="2">JCM 17841</strain>
    </source>
</reference>
<accession>A0ABP8QPE0</accession>
<evidence type="ECO:0000313" key="1">
    <source>
        <dbReference type="EMBL" id="GAA4507892.1"/>
    </source>
</evidence>
<comment type="caution">
    <text evidence="1">The sequence shown here is derived from an EMBL/GenBank/DDBJ whole genome shotgun (WGS) entry which is preliminary data.</text>
</comment>
<name>A0ABP8QPE0_9BACT</name>
<keyword evidence="2" id="KW-1185">Reference proteome</keyword>
<dbReference type="Proteomes" id="UP001501243">
    <property type="component" value="Unassembled WGS sequence"/>
</dbReference>
<organism evidence="1 2">
    <name type="scientific">Hymenobacter ginsengisoli</name>
    <dbReference type="NCBI Taxonomy" id="1051626"/>
    <lineage>
        <taxon>Bacteria</taxon>
        <taxon>Pseudomonadati</taxon>
        <taxon>Bacteroidota</taxon>
        <taxon>Cytophagia</taxon>
        <taxon>Cytophagales</taxon>
        <taxon>Hymenobacteraceae</taxon>
        <taxon>Hymenobacter</taxon>
    </lineage>
</organism>
<dbReference type="EMBL" id="BAABGQ010000012">
    <property type="protein sequence ID" value="GAA4507892.1"/>
    <property type="molecule type" value="Genomic_DNA"/>
</dbReference>
<proteinExistence type="predicted"/>
<gene>
    <name evidence="1" type="ORF">GCM10023172_39210</name>
</gene>
<protein>
    <recommendedName>
        <fullName evidence="3">PorV/PorQ family protein</fullName>
    </recommendedName>
</protein>
<sequence length="278" mass="29028">MVAQGNGPAGHGGRAQALGNASATLAGEVWAAANNPAGLGTITKPTAGLYFENRYLIPSLNVAAVAVALPLGPVEPLAAGQPPRASHGVLGLEAQRFGGVLYNELRVGAAYGYRLGVINIGGRLDALQVSFQDLGSRRVLVASLGGQAEILPQRLTLGVHLYNLAQARLADYQDERVPTVLRAGLAYRAGQQVLLLAEAEKDVERDAGVKAGLEYLPTAAVAVRLGYASLSQQATGGVGLRAGDFQLDYAAGWHSALGLSQYFSLGWQWRKAEAQHPG</sequence>
<evidence type="ECO:0000313" key="2">
    <source>
        <dbReference type="Proteomes" id="UP001501243"/>
    </source>
</evidence>